<dbReference type="Proteomes" id="UP001289066">
    <property type="component" value="Unassembled WGS sequence"/>
</dbReference>
<dbReference type="CDD" id="cd02655">
    <property type="entry name" value="RNAP_beta'_C"/>
    <property type="match status" value="1"/>
</dbReference>
<dbReference type="AlphaFoldDB" id="A0AAW9J4X2"/>
<dbReference type="GO" id="GO:0000428">
    <property type="term" value="C:DNA-directed RNA polymerase complex"/>
    <property type="evidence" value="ECO:0007669"/>
    <property type="project" value="UniProtKB-KW"/>
</dbReference>
<evidence type="ECO:0000256" key="1">
    <source>
        <dbReference type="ARBA" id="ARBA00022679"/>
    </source>
</evidence>
<accession>A0AAW9J4X2</accession>
<dbReference type="GO" id="GO:0006351">
    <property type="term" value="P:DNA-templated transcription"/>
    <property type="evidence" value="ECO:0007669"/>
    <property type="project" value="InterPro"/>
</dbReference>
<dbReference type="Pfam" id="PF04998">
    <property type="entry name" value="RNA_pol_Rpb1_5"/>
    <property type="match status" value="1"/>
</dbReference>
<evidence type="ECO:0000313" key="4">
    <source>
        <dbReference type="EMBL" id="MDZ5034490.1"/>
    </source>
</evidence>
<evidence type="ECO:0000256" key="2">
    <source>
        <dbReference type="ARBA" id="ARBA00022833"/>
    </source>
</evidence>
<evidence type="ECO:0000259" key="3">
    <source>
        <dbReference type="Pfam" id="PF04998"/>
    </source>
</evidence>
<dbReference type="PANTHER" id="PTHR48443">
    <property type="entry name" value="DNA-DIRECTED RNA POLYMERASE SUBUNIT BETA"/>
    <property type="match status" value="1"/>
</dbReference>
<dbReference type="EMBL" id="WNVG01000602">
    <property type="protein sequence ID" value="MDZ5034490.1"/>
    <property type="molecule type" value="Genomic_DNA"/>
</dbReference>
<proteinExistence type="predicted"/>
<dbReference type="Gene3D" id="1.10.150.390">
    <property type="match status" value="1"/>
</dbReference>
<name>A0AAW9J4X2_CLOPF</name>
<dbReference type="FunFam" id="1.10.150.390:FF:000002">
    <property type="entry name" value="DNA-directed RNA polymerase subunit beta"/>
    <property type="match status" value="1"/>
</dbReference>
<dbReference type="InterPro" id="IPR007081">
    <property type="entry name" value="RNA_pol_Rpb1_5"/>
</dbReference>
<reference evidence="4" key="1">
    <citation type="submission" date="2019-11" db="EMBL/GenBank/DDBJ databases">
        <title>Characterization of Clostridium perfringens isolates from swine manure treated agricultural soils.</title>
        <authorList>
            <person name="Wushke S.T."/>
        </authorList>
    </citation>
    <scope>NUCLEOTIDE SEQUENCE</scope>
    <source>
        <strain evidence="4">X15</strain>
    </source>
</reference>
<feature type="non-terminal residue" evidence="4">
    <location>
        <position position="1"/>
    </location>
</feature>
<organism evidence="4 5">
    <name type="scientific">Clostridium perfringens</name>
    <dbReference type="NCBI Taxonomy" id="1502"/>
    <lineage>
        <taxon>Bacteria</taxon>
        <taxon>Bacillati</taxon>
        <taxon>Bacillota</taxon>
        <taxon>Clostridia</taxon>
        <taxon>Eubacteriales</taxon>
        <taxon>Clostridiaceae</taxon>
        <taxon>Clostridium</taxon>
    </lineage>
</organism>
<dbReference type="GO" id="GO:0003899">
    <property type="term" value="F:DNA-directed RNA polymerase activity"/>
    <property type="evidence" value="ECO:0007669"/>
    <property type="project" value="InterPro"/>
</dbReference>
<keyword evidence="1" id="KW-0808">Transferase</keyword>
<keyword evidence="4" id="KW-0240">DNA-directed RNA polymerase</keyword>
<keyword evidence="4" id="KW-0804">Transcription</keyword>
<protein>
    <submittedName>
        <fullName evidence="4">DNA-directed RNA polymerase subunit beta</fullName>
    </submittedName>
</protein>
<dbReference type="GO" id="GO:0003677">
    <property type="term" value="F:DNA binding"/>
    <property type="evidence" value="ECO:0007669"/>
    <property type="project" value="InterPro"/>
</dbReference>
<dbReference type="Gene3D" id="1.10.1790.20">
    <property type="match status" value="1"/>
</dbReference>
<feature type="domain" description="RNA polymerase Rpb1" evidence="3">
    <location>
        <begin position="1"/>
        <end position="84"/>
    </location>
</feature>
<sequence>KYLLSEVQKVYRLQGVDINDKHLEVVVRQMTRKIKVSDSGDTELLPGTMIDMFDFEEENARVREFGGEEAKGEQALLGITKAALATDSFLSAASFQETTRVLTEAAIKGKIDPLVGLKEKVIIGKLIPAGTGMMRYRDVKLDVDDVLVENEALESIE</sequence>
<keyword evidence="2" id="KW-0862">Zinc</keyword>
<comment type="caution">
    <text evidence="4">The sequence shown here is derived from an EMBL/GenBank/DDBJ whole genome shotgun (WGS) entry which is preliminary data.</text>
</comment>
<dbReference type="SUPFAM" id="SSF64484">
    <property type="entry name" value="beta and beta-prime subunits of DNA dependent RNA-polymerase"/>
    <property type="match status" value="1"/>
</dbReference>
<evidence type="ECO:0000313" key="5">
    <source>
        <dbReference type="Proteomes" id="UP001289066"/>
    </source>
</evidence>
<gene>
    <name evidence="4" type="ORF">GNF81_17475</name>
</gene>
<dbReference type="PANTHER" id="PTHR48443:SF1">
    <property type="entry name" value="DNA-DIRECTED RNA POLYMERASE SUBUNIT BETA"/>
    <property type="match status" value="1"/>
</dbReference>